<reference evidence="3" key="1">
    <citation type="journal article" date="2012" name="Nat. Genet.">
        <title>Lifestyle transitions in plant pathogenic Colletotrichum fungi deciphered by genome and transcriptome analyses.</title>
        <authorList>
            <person name="O'Connell R.J."/>
            <person name="Thon M.R."/>
            <person name="Hacquard S."/>
            <person name="Amyotte S.G."/>
            <person name="Kleemann J."/>
            <person name="Torres M.F."/>
            <person name="Damm U."/>
            <person name="Buiate E.A."/>
            <person name="Epstein L."/>
            <person name="Alkan N."/>
            <person name="Altmueller J."/>
            <person name="Alvarado-Balderrama L."/>
            <person name="Bauser C.A."/>
            <person name="Becker C."/>
            <person name="Birren B.W."/>
            <person name="Chen Z."/>
            <person name="Choi J."/>
            <person name="Crouch J.A."/>
            <person name="Duvick J.P."/>
            <person name="Farman M.A."/>
            <person name="Gan P."/>
            <person name="Heiman D."/>
            <person name="Henrissat B."/>
            <person name="Howard R.J."/>
            <person name="Kabbage M."/>
            <person name="Koch C."/>
            <person name="Kracher B."/>
            <person name="Kubo Y."/>
            <person name="Law A.D."/>
            <person name="Lebrun M.-H."/>
            <person name="Lee Y.-H."/>
            <person name="Miyara I."/>
            <person name="Moore N."/>
            <person name="Neumann U."/>
            <person name="Nordstroem K."/>
            <person name="Panaccione D.G."/>
            <person name="Panstruga R."/>
            <person name="Place M."/>
            <person name="Proctor R.H."/>
            <person name="Prusky D."/>
            <person name="Rech G."/>
            <person name="Reinhardt R."/>
            <person name="Rollins J.A."/>
            <person name="Rounsley S."/>
            <person name="Schardl C.L."/>
            <person name="Schwartz D.C."/>
            <person name="Shenoy N."/>
            <person name="Shirasu K."/>
            <person name="Sikhakolli U.R."/>
            <person name="Stueber K."/>
            <person name="Sukno S.A."/>
            <person name="Sweigard J.A."/>
            <person name="Takano Y."/>
            <person name="Takahara H."/>
            <person name="Trail F."/>
            <person name="van der Does H.C."/>
            <person name="Voll L.M."/>
            <person name="Will I."/>
            <person name="Young S."/>
            <person name="Zeng Q."/>
            <person name="Zhang J."/>
            <person name="Zhou S."/>
            <person name="Dickman M.B."/>
            <person name="Schulze-Lefert P."/>
            <person name="Ver Loren van Themaat E."/>
            <person name="Ma L.-J."/>
            <person name="Vaillancourt L.J."/>
        </authorList>
    </citation>
    <scope>NUCLEOTIDE SEQUENCE [LARGE SCALE GENOMIC DNA]</scope>
    <source>
        <strain evidence="3">M1.001 / M2 / FGSC 10212</strain>
    </source>
</reference>
<dbReference type="Proteomes" id="UP000008782">
    <property type="component" value="Unassembled WGS sequence"/>
</dbReference>
<evidence type="ECO:0000313" key="3">
    <source>
        <dbReference type="Proteomes" id="UP000008782"/>
    </source>
</evidence>
<keyword evidence="3" id="KW-1185">Reference proteome</keyword>
<protein>
    <submittedName>
        <fullName evidence="2">Uncharacterized protein</fullName>
    </submittedName>
</protein>
<dbReference type="OrthoDB" id="10411468at2759"/>
<feature type="region of interest" description="Disordered" evidence="1">
    <location>
        <begin position="46"/>
        <end position="111"/>
    </location>
</feature>
<feature type="compositionally biased region" description="Basic and acidic residues" evidence="1">
    <location>
        <begin position="46"/>
        <end position="63"/>
    </location>
</feature>
<dbReference type="VEuPathDB" id="FungiDB:GLRG_04417"/>
<evidence type="ECO:0000313" key="2">
    <source>
        <dbReference type="EMBL" id="EFQ29273.1"/>
    </source>
</evidence>
<sequence>MHGMAWYRHSRDFWGFMGPQTGVLGATRRNLTSERAVQVHSLIRKTEKEGTGRTYPRHHDEVRPPVAEVRQVGDERRLPSAGDRTSPAGIAESGLQRQDGDGDTTDPRSPLIWTSPIISNLVCT</sequence>
<dbReference type="HOGENOM" id="CLU_2003750_0_0_1"/>
<dbReference type="AlphaFoldDB" id="E3QEG7"/>
<gene>
    <name evidence="2" type="ORF">GLRG_04417</name>
</gene>
<dbReference type="RefSeq" id="XP_008093293.1">
    <property type="nucleotide sequence ID" value="XM_008095102.1"/>
</dbReference>
<name>E3QEG7_COLGM</name>
<dbReference type="EMBL" id="GG697344">
    <property type="protein sequence ID" value="EFQ29273.1"/>
    <property type="molecule type" value="Genomic_DNA"/>
</dbReference>
<evidence type="ECO:0000256" key="1">
    <source>
        <dbReference type="SAM" id="MobiDB-lite"/>
    </source>
</evidence>
<proteinExistence type="predicted"/>
<dbReference type="GeneID" id="24409782"/>
<accession>E3QEG7</accession>
<organism evidence="3">
    <name type="scientific">Colletotrichum graminicola (strain M1.001 / M2 / FGSC 10212)</name>
    <name type="common">Maize anthracnose fungus</name>
    <name type="synonym">Glomerella graminicola</name>
    <dbReference type="NCBI Taxonomy" id="645133"/>
    <lineage>
        <taxon>Eukaryota</taxon>
        <taxon>Fungi</taxon>
        <taxon>Dikarya</taxon>
        <taxon>Ascomycota</taxon>
        <taxon>Pezizomycotina</taxon>
        <taxon>Sordariomycetes</taxon>
        <taxon>Hypocreomycetidae</taxon>
        <taxon>Glomerellales</taxon>
        <taxon>Glomerellaceae</taxon>
        <taxon>Colletotrichum</taxon>
        <taxon>Colletotrichum graminicola species complex</taxon>
    </lineage>
</organism>